<reference evidence="6 7" key="1">
    <citation type="submission" date="2019-06" db="EMBL/GenBank/DDBJ databases">
        <title>Sequencing the genomes of 1000 actinobacteria strains.</title>
        <authorList>
            <person name="Klenk H.-P."/>
        </authorList>
    </citation>
    <scope>NUCLEOTIDE SEQUENCE [LARGE SCALE GENOMIC DNA]</scope>
    <source>
        <strain evidence="6 7">DSM 18935</strain>
    </source>
</reference>
<dbReference type="SUPFAM" id="SSF53850">
    <property type="entry name" value="Periplasmic binding protein-like II"/>
    <property type="match status" value="1"/>
</dbReference>
<dbReference type="Gene3D" id="3.40.190.10">
    <property type="entry name" value="Periplasmic binding protein-like II"/>
    <property type="match status" value="2"/>
</dbReference>
<dbReference type="InterPro" id="IPR036390">
    <property type="entry name" value="WH_DNA-bd_sf"/>
</dbReference>
<evidence type="ECO:0000259" key="5">
    <source>
        <dbReference type="PROSITE" id="PS50931"/>
    </source>
</evidence>
<dbReference type="InterPro" id="IPR005119">
    <property type="entry name" value="LysR_subst-bd"/>
</dbReference>
<comment type="caution">
    <text evidence="6">The sequence shown here is derived from an EMBL/GenBank/DDBJ whole genome shotgun (WGS) entry which is preliminary data.</text>
</comment>
<evidence type="ECO:0000256" key="1">
    <source>
        <dbReference type="ARBA" id="ARBA00009437"/>
    </source>
</evidence>
<accession>A0A560WEA3</accession>
<evidence type="ECO:0000256" key="4">
    <source>
        <dbReference type="ARBA" id="ARBA00023163"/>
    </source>
</evidence>
<gene>
    <name evidence="6" type="ORF">FB557_1544</name>
</gene>
<evidence type="ECO:0000313" key="6">
    <source>
        <dbReference type="EMBL" id="TWD16003.1"/>
    </source>
</evidence>
<organism evidence="6 7">
    <name type="scientific">Marihabitans asiaticum</name>
    <dbReference type="NCBI Taxonomy" id="415218"/>
    <lineage>
        <taxon>Bacteria</taxon>
        <taxon>Bacillati</taxon>
        <taxon>Actinomycetota</taxon>
        <taxon>Actinomycetes</taxon>
        <taxon>Micrococcales</taxon>
        <taxon>Intrasporangiaceae</taxon>
        <taxon>Marihabitans</taxon>
    </lineage>
</organism>
<dbReference type="GO" id="GO:0032993">
    <property type="term" value="C:protein-DNA complex"/>
    <property type="evidence" value="ECO:0007669"/>
    <property type="project" value="TreeGrafter"/>
</dbReference>
<proteinExistence type="inferred from homology"/>
<dbReference type="PROSITE" id="PS50931">
    <property type="entry name" value="HTH_LYSR"/>
    <property type="match status" value="1"/>
</dbReference>
<keyword evidence="7" id="KW-1185">Reference proteome</keyword>
<dbReference type="PANTHER" id="PTHR30346">
    <property type="entry name" value="TRANSCRIPTIONAL DUAL REGULATOR HCAR-RELATED"/>
    <property type="match status" value="1"/>
</dbReference>
<keyword evidence="2" id="KW-0805">Transcription regulation</keyword>
<keyword evidence="3 6" id="KW-0238">DNA-binding</keyword>
<dbReference type="RefSeq" id="WP_144856991.1">
    <property type="nucleotide sequence ID" value="NZ_BAAAYT010000001.1"/>
</dbReference>
<dbReference type="AlphaFoldDB" id="A0A560WEA3"/>
<dbReference type="PANTHER" id="PTHR30346:SF29">
    <property type="entry name" value="LYSR SUBSTRATE-BINDING"/>
    <property type="match status" value="1"/>
</dbReference>
<dbReference type="OrthoDB" id="4131546at2"/>
<name>A0A560WEA3_9MICO</name>
<dbReference type="Pfam" id="PF00126">
    <property type="entry name" value="HTH_1"/>
    <property type="match status" value="1"/>
</dbReference>
<dbReference type="EMBL" id="VIUW01000002">
    <property type="protein sequence ID" value="TWD16003.1"/>
    <property type="molecule type" value="Genomic_DNA"/>
</dbReference>
<evidence type="ECO:0000313" key="7">
    <source>
        <dbReference type="Proteomes" id="UP000315628"/>
    </source>
</evidence>
<dbReference type="SUPFAM" id="SSF46785">
    <property type="entry name" value="Winged helix' DNA-binding domain"/>
    <property type="match status" value="1"/>
</dbReference>
<comment type="similarity">
    <text evidence="1">Belongs to the LysR transcriptional regulatory family.</text>
</comment>
<evidence type="ECO:0000256" key="3">
    <source>
        <dbReference type="ARBA" id="ARBA00023125"/>
    </source>
</evidence>
<protein>
    <submittedName>
        <fullName evidence="6">DNA-binding transcriptional LysR family regulator</fullName>
    </submittedName>
</protein>
<dbReference type="Gene3D" id="1.10.10.10">
    <property type="entry name" value="Winged helix-like DNA-binding domain superfamily/Winged helix DNA-binding domain"/>
    <property type="match status" value="1"/>
</dbReference>
<feature type="domain" description="HTH lysR-type" evidence="5">
    <location>
        <begin position="2"/>
        <end position="59"/>
    </location>
</feature>
<keyword evidence="4" id="KW-0804">Transcription</keyword>
<evidence type="ECO:0000256" key="2">
    <source>
        <dbReference type="ARBA" id="ARBA00023015"/>
    </source>
</evidence>
<dbReference type="Proteomes" id="UP000315628">
    <property type="component" value="Unassembled WGS sequence"/>
</dbReference>
<dbReference type="Pfam" id="PF03466">
    <property type="entry name" value="LysR_substrate"/>
    <property type="match status" value="1"/>
</dbReference>
<dbReference type="GO" id="GO:0003700">
    <property type="term" value="F:DNA-binding transcription factor activity"/>
    <property type="evidence" value="ECO:0007669"/>
    <property type="project" value="InterPro"/>
</dbReference>
<dbReference type="GO" id="GO:0003677">
    <property type="term" value="F:DNA binding"/>
    <property type="evidence" value="ECO:0007669"/>
    <property type="project" value="UniProtKB-KW"/>
</dbReference>
<dbReference type="InterPro" id="IPR000847">
    <property type="entry name" value="LysR_HTH_N"/>
</dbReference>
<sequence length="296" mass="31855">MVDAQRLRTFSAVLAAGSISAAADHLGMTPSAVSQQIARLQDETELTLFERVGRGISPTPAALALAEESERLLGELRRVDSVIADLREGHVGSLSIGYFSSAGALWMPRLAKRMLTEQPDLTLEMVLTEGYPPGESPVVDLDVVPDDPSFSIRPGHTVTPLTTDPFVALVPADHRLSGRRRIDMAELADETWISNDISAGVTQSLIDRACRAAGFRPRYRVEAQDHHTAIAFVAAGVGVTVLPALAARRAPKSTRRLRLTNPNPKRDIVVLTAPVARTNPAAGRAVEILREIVAKA</sequence>
<dbReference type="InterPro" id="IPR036388">
    <property type="entry name" value="WH-like_DNA-bd_sf"/>
</dbReference>